<evidence type="ECO:0000313" key="3">
    <source>
        <dbReference type="EMBL" id="CAK9004687.1"/>
    </source>
</evidence>
<feature type="transmembrane region" description="Helical" evidence="1">
    <location>
        <begin position="716"/>
        <end position="736"/>
    </location>
</feature>
<feature type="transmembrane region" description="Helical" evidence="1">
    <location>
        <begin position="90"/>
        <end position="109"/>
    </location>
</feature>
<feature type="chain" id="PRO_5045909242" evidence="2">
    <location>
        <begin position="27"/>
        <end position="919"/>
    </location>
</feature>
<dbReference type="EMBL" id="CAXAMN010003448">
    <property type="protein sequence ID" value="CAK9004687.1"/>
    <property type="molecule type" value="Genomic_DNA"/>
</dbReference>
<dbReference type="Proteomes" id="UP001642484">
    <property type="component" value="Unassembled WGS sequence"/>
</dbReference>
<protein>
    <submittedName>
        <fullName evidence="3">Uncharacterized protein</fullName>
    </submittedName>
</protein>
<feature type="transmembrane region" description="Helical" evidence="1">
    <location>
        <begin position="48"/>
        <end position="69"/>
    </location>
</feature>
<feature type="transmembrane region" description="Helical" evidence="1">
    <location>
        <begin position="872"/>
        <end position="889"/>
    </location>
</feature>
<evidence type="ECO:0000256" key="2">
    <source>
        <dbReference type="SAM" id="SignalP"/>
    </source>
</evidence>
<keyword evidence="1" id="KW-0812">Transmembrane</keyword>
<sequence>MAGQRTSGLGVLLLFAAVCTLLELWSAPNELPRALVVAEEAEDEGDNFFSKVFAAAAQGCTAAFVAAILSAMCEPLVNRLLVKRMTVGQAWNEMTLSLVAGFFLTTFPTNMLKFPVFEVINRAMAFSGLPASISGTISGFFFCTIMLPVTNYRFRKSMGWEIKASLLYQAYVPTVARDIIYGWARGLVGTFFQDLFAPELFSHKLRQLCLFLILLTLVDWAKTSTSSDFSAQLDPPGPKSGSYLESLAKIQSERKWRHLFYIKNTSTLDVSNLFQSWYPATQYHKLCRELRRYCQQKKRDKLNQITQEAAQASRRDLQPPDSELNLMLNHFFSIFTASSVLGYVAVFFYPWTFIRPLTGYHAVPFTKLNWLVQVPPGEHPDLREHAQKEACVALLEQQKWKKDVELRNVSRPLKGVVWNHVIQILSDRFAKIAQATSSSELWKEAASSTMLTSGQAWPYLMWCPNRKLKIIERTPTTQDDQVIRFKSLKAMNENMDASQAQQYKTRVIWPEIADAWLHALWLRPAGGWVAGRLVLLSIISSPCNEWRGFTLQPKEKKLLGKVASWVRLPFSEYFKPINYARSTGATDEPEAEFWTFFQPFMSSVCAFGISRPKALLVSMLAAEVGPLQSKRLPLRELWCVPSGLPRTLVVAEEEDGGDNFFSKVNRLLVKRMTVGQAWNEMTLSLVAGFFLTTFPTNMLKFPVFEVINRAMTFTTLSAGLSGLVSGWLFCTIMLPVTNYRFRKSMGWEIKPALLYQAYIPTVTRDIIYGWARGLVGPWLLEFFAPTTFFRKAMVFGLTIWASCIISSPCNEWRGFTLQPKEKKLPFSEYFKPINYARSTGIGSAIMGIALMIGMLVTPYAEESFGYLKEHTAVALGIVAVVVIGIVALSKSAAQMDAVGFVCSICSSILQDRAQLAMQS</sequence>
<evidence type="ECO:0000313" key="4">
    <source>
        <dbReference type="Proteomes" id="UP001642484"/>
    </source>
</evidence>
<feature type="transmembrane region" description="Helical" evidence="1">
    <location>
        <begin position="331"/>
        <end position="351"/>
    </location>
</feature>
<gene>
    <name evidence="3" type="ORF">CCMP2556_LOCUS7772</name>
</gene>
<reference evidence="3 4" key="1">
    <citation type="submission" date="2024-02" db="EMBL/GenBank/DDBJ databases">
        <authorList>
            <person name="Chen Y."/>
            <person name="Shah S."/>
            <person name="Dougan E. K."/>
            <person name="Thang M."/>
            <person name="Chan C."/>
        </authorList>
    </citation>
    <scope>NUCLEOTIDE SEQUENCE [LARGE SCALE GENOMIC DNA]</scope>
</reference>
<feature type="signal peptide" evidence="2">
    <location>
        <begin position="1"/>
        <end position="26"/>
    </location>
</feature>
<accession>A0ABP0IRJ7</accession>
<name>A0ABP0IRJ7_9DINO</name>
<keyword evidence="2" id="KW-0732">Signal</keyword>
<organism evidence="3 4">
    <name type="scientific">Durusdinium trenchii</name>
    <dbReference type="NCBI Taxonomy" id="1381693"/>
    <lineage>
        <taxon>Eukaryota</taxon>
        <taxon>Sar</taxon>
        <taxon>Alveolata</taxon>
        <taxon>Dinophyceae</taxon>
        <taxon>Suessiales</taxon>
        <taxon>Symbiodiniaceae</taxon>
        <taxon>Durusdinium</taxon>
    </lineage>
</organism>
<comment type="caution">
    <text evidence="3">The sequence shown here is derived from an EMBL/GenBank/DDBJ whole genome shotgun (WGS) entry which is preliminary data.</text>
</comment>
<evidence type="ECO:0000256" key="1">
    <source>
        <dbReference type="SAM" id="Phobius"/>
    </source>
</evidence>
<proteinExistence type="predicted"/>
<keyword evidence="4" id="KW-1185">Reference proteome</keyword>
<keyword evidence="1" id="KW-1133">Transmembrane helix</keyword>
<feature type="transmembrane region" description="Helical" evidence="1">
    <location>
        <begin position="841"/>
        <end position="860"/>
    </location>
</feature>
<keyword evidence="1" id="KW-0472">Membrane</keyword>
<feature type="transmembrane region" description="Helical" evidence="1">
    <location>
        <begin position="129"/>
        <end position="149"/>
    </location>
</feature>